<evidence type="ECO:0000256" key="1">
    <source>
        <dbReference type="ARBA" id="ARBA00004370"/>
    </source>
</evidence>
<dbReference type="InterPro" id="IPR020843">
    <property type="entry name" value="ER"/>
</dbReference>
<dbReference type="Proteomes" id="UP000631114">
    <property type="component" value="Unassembled WGS sequence"/>
</dbReference>
<dbReference type="InterPro" id="IPR013154">
    <property type="entry name" value="ADH-like_N"/>
</dbReference>
<evidence type="ECO:0000313" key="3">
    <source>
        <dbReference type="EMBL" id="KAF9608710.1"/>
    </source>
</evidence>
<reference evidence="3 4" key="1">
    <citation type="submission" date="2020-10" db="EMBL/GenBank/DDBJ databases">
        <title>The Coptis chinensis genome and diversification of protoberbering-type alkaloids.</title>
        <authorList>
            <person name="Wang B."/>
            <person name="Shu S."/>
            <person name="Song C."/>
            <person name="Liu Y."/>
        </authorList>
    </citation>
    <scope>NUCLEOTIDE SEQUENCE [LARGE SCALE GENOMIC DNA]</scope>
    <source>
        <strain evidence="3">HL-2020</strain>
        <tissue evidence="3">Leaf</tissue>
    </source>
</reference>
<dbReference type="SUPFAM" id="SSF82093">
    <property type="entry name" value="Heme chaperone CcmE"/>
    <property type="match status" value="1"/>
</dbReference>
<dbReference type="Pfam" id="PF08240">
    <property type="entry name" value="ADH_N"/>
    <property type="match status" value="1"/>
</dbReference>
<dbReference type="OrthoDB" id="48317at2759"/>
<dbReference type="InterPro" id="IPR004329">
    <property type="entry name" value="CcmE"/>
</dbReference>
<dbReference type="Pfam" id="PF13602">
    <property type="entry name" value="ADH_zinc_N_2"/>
    <property type="match status" value="1"/>
</dbReference>
<dbReference type="Gene3D" id="3.40.50.720">
    <property type="entry name" value="NAD(P)-binding Rossmann-like Domain"/>
    <property type="match status" value="1"/>
</dbReference>
<dbReference type="InterPro" id="IPR036291">
    <property type="entry name" value="NAD(P)-bd_dom_sf"/>
</dbReference>
<gene>
    <name evidence="3" type="ORF">IFM89_010842</name>
</gene>
<dbReference type="SUPFAM" id="SSF50129">
    <property type="entry name" value="GroES-like"/>
    <property type="match status" value="1"/>
</dbReference>
<dbReference type="PANTHER" id="PTHR43482:SF1">
    <property type="entry name" value="PROTEIN AST1-RELATED"/>
    <property type="match status" value="1"/>
</dbReference>
<evidence type="ECO:0000259" key="2">
    <source>
        <dbReference type="SMART" id="SM00829"/>
    </source>
</evidence>
<dbReference type="Pfam" id="PF03100">
    <property type="entry name" value="CcmE"/>
    <property type="match status" value="1"/>
</dbReference>
<sequence>MPMWRLSSSRRAVVIPRFGGPEVLQIRSNVQIPDLEPHHVLVRARAVSINPLDTRMRAGYGRSIFGPLLPLILGRDVSGEVAAVGASVRSLNVGQDVFGALHPTAARGTYADYAILNEEQLTPKPPSVSHVEASAIPFAALTAWRALKSTARIAEGQRLLVLGGGGAVGLSAIQLAAAAGCHVATTCGGRSVNRVLEAGAEQAIDYTAEDIELAIKGQFDAVLDTIGVQETERVGINFLRRGGHYMTLQGEAASLSDRYGLLFGLPAATSILLKKQLQYRYSHGIDYSWTYMRADSEGLDEIRRLMEAGRLKVPVDKTFSISQVKEAHEAKDKKLIPGSLPDLFREGHSVVVEGFIRPHNEVSKDECASNGKKFADKAMELGCYFSATEVLAKHDEKYMPQEVAAAIQRNKAKIEADNVLGGMTKVEAESKEEDNAVKS</sequence>
<dbReference type="GO" id="GO:0017004">
    <property type="term" value="P:cytochrome complex assembly"/>
    <property type="evidence" value="ECO:0007669"/>
    <property type="project" value="InterPro"/>
</dbReference>
<dbReference type="InterPro" id="IPR052585">
    <property type="entry name" value="Lipid_raft_assoc_Zn_ADH"/>
</dbReference>
<accession>A0A835LV71</accession>
<dbReference type="SUPFAM" id="SSF51735">
    <property type="entry name" value="NAD(P)-binding Rossmann-fold domains"/>
    <property type="match status" value="1"/>
</dbReference>
<protein>
    <recommendedName>
        <fullName evidence="2">Enoyl reductase (ER) domain-containing protein</fullName>
    </recommendedName>
</protein>
<evidence type="ECO:0000313" key="4">
    <source>
        <dbReference type="Proteomes" id="UP000631114"/>
    </source>
</evidence>
<dbReference type="AlphaFoldDB" id="A0A835LV71"/>
<organism evidence="3 4">
    <name type="scientific">Coptis chinensis</name>
    <dbReference type="NCBI Taxonomy" id="261450"/>
    <lineage>
        <taxon>Eukaryota</taxon>
        <taxon>Viridiplantae</taxon>
        <taxon>Streptophyta</taxon>
        <taxon>Embryophyta</taxon>
        <taxon>Tracheophyta</taxon>
        <taxon>Spermatophyta</taxon>
        <taxon>Magnoliopsida</taxon>
        <taxon>Ranunculales</taxon>
        <taxon>Ranunculaceae</taxon>
        <taxon>Coptidoideae</taxon>
        <taxon>Coptis</taxon>
    </lineage>
</organism>
<name>A0A835LV71_9MAGN</name>
<dbReference type="SMART" id="SM00829">
    <property type="entry name" value="PKS_ER"/>
    <property type="match status" value="1"/>
</dbReference>
<proteinExistence type="predicted"/>
<dbReference type="GO" id="GO:0016491">
    <property type="term" value="F:oxidoreductase activity"/>
    <property type="evidence" value="ECO:0007669"/>
    <property type="project" value="InterPro"/>
</dbReference>
<dbReference type="Gene3D" id="3.90.180.10">
    <property type="entry name" value="Medium-chain alcohol dehydrogenases, catalytic domain"/>
    <property type="match status" value="1"/>
</dbReference>
<dbReference type="EMBL" id="JADFTS010000004">
    <property type="protein sequence ID" value="KAF9608710.1"/>
    <property type="molecule type" value="Genomic_DNA"/>
</dbReference>
<dbReference type="GO" id="GO:0005886">
    <property type="term" value="C:plasma membrane"/>
    <property type="evidence" value="ECO:0007669"/>
    <property type="project" value="InterPro"/>
</dbReference>
<dbReference type="PANTHER" id="PTHR43482">
    <property type="entry name" value="PROTEIN AST1-RELATED"/>
    <property type="match status" value="1"/>
</dbReference>
<comment type="caution">
    <text evidence="3">The sequence shown here is derived from an EMBL/GenBank/DDBJ whole genome shotgun (WGS) entry which is preliminary data.</text>
</comment>
<comment type="subcellular location">
    <subcellularLocation>
        <location evidence="1">Membrane</location>
    </subcellularLocation>
</comment>
<feature type="domain" description="Enoyl reductase (ER)" evidence="2">
    <location>
        <begin position="19"/>
        <end position="336"/>
    </location>
</feature>
<dbReference type="InterPro" id="IPR011032">
    <property type="entry name" value="GroES-like_sf"/>
</dbReference>
<dbReference type="GO" id="GO:0020037">
    <property type="term" value="F:heme binding"/>
    <property type="evidence" value="ECO:0007669"/>
    <property type="project" value="InterPro"/>
</dbReference>
<dbReference type="InterPro" id="IPR036127">
    <property type="entry name" value="CcmE-like_sf"/>
</dbReference>
<keyword evidence="4" id="KW-1185">Reference proteome</keyword>
<dbReference type="GO" id="GO:0017003">
    <property type="term" value="P:protein-heme linkage"/>
    <property type="evidence" value="ECO:0007669"/>
    <property type="project" value="InterPro"/>
</dbReference>